<feature type="transmembrane region" description="Helical" evidence="1">
    <location>
        <begin position="125"/>
        <end position="144"/>
    </location>
</feature>
<accession>A0A7W5G4G6</accession>
<proteinExistence type="predicted"/>
<sequence>MQSKYKVGLMRVNLLVAASLTAFLATTAQSLPDAFLLGLTSLWLTVTATQIELSHRHLATIPWQLLPGLLLAALLWATPGRHLTWFWAWAILLMLPQPRWILMFNALLAAASWWNLHDRLGLEQWLLAGLLLAGLMLLGLSRSLELQAMRQRIRDRARLVPELPVWSNQRLLHDVRHERHRARHEGGHVELLLLRSPRWQLWPMAEQCCRLLQPYDNAYRLDRRTLGLLLVSRNAAQAEMRRQALLSALTVSVRIRAIALPGLGSLSHERRALARQAHPLEVKEIAHHG</sequence>
<keyword evidence="1" id="KW-0472">Membrane</keyword>
<name>A0A7W5G4G6_9GAMM</name>
<dbReference type="AlphaFoldDB" id="A0A7W5G4G6"/>
<protein>
    <submittedName>
        <fullName evidence="2">Uncharacterized protein</fullName>
    </submittedName>
</protein>
<evidence type="ECO:0000313" key="2">
    <source>
        <dbReference type="EMBL" id="MBB3140104.1"/>
    </source>
</evidence>
<feature type="transmembrane region" description="Helical" evidence="1">
    <location>
        <begin position="61"/>
        <end position="78"/>
    </location>
</feature>
<comment type="caution">
    <text evidence="2">The sequence shown here is derived from an EMBL/GenBank/DDBJ whole genome shotgun (WGS) entry which is preliminary data.</text>
</comment>
<keyword evidence="1" id="KW-0812">Transmembrane</keyword>
<evidence type="ECO:0000256" key="1">
    <source>
        <dbReference type="SAM" id="Phobius"/>
    </source>
</evidence>
<keyword evidence="1" id="KW-1133">Transmembrane helix</keyword>
<dbReference type="EMBL" id="JACHXM010000003">
    <property type="protein sequence ID" value="MBB3140104.1"/>
    <property type="molecule type" value="Genomic_DNA"/>
</dbReference>
<reference evidence="2 3" key="1">
    <citation type="submission" date="2020-08" db="EMBL/GenBank/DDBJ databases">
        <title>Genomic Encyclopedia of Type Strains, Phase III (KMG-III): the genomes of soil and plant-associated and newly described type strains.</title>
        <authorList>
            <person name="Whitman W."/>
        </authorList>
    </citation>
    <scope>NUCLEOTIDE SEQUENCE [LARGE SCALE GENOMIC DNA]</scope>
    <source>
        <strain evidence="2 3">CECT 5995</strain>
    </source>
</reference>
<feature type="transmembrane region" description="Helical" evidence="1">
    <location>
        <begin position="85"/>
        <end position="113"/>
    </location>
</feature>
<keyword evidence="3" id="KW-1185">Reference proteome</keyword>
<evidence type="ECO:0000313" key="3">
    <source>
        <dbReference type="Proteomes" id="UP000525987"/>
    </source>
</evidence>
<dbReference type="RefSeq" id="WP_183386525.1">
    <property type="nucleotide sequence ID" value="NZ_JACHXM010000003.1"/>
</dbReference>
<gene>
    <name evidence="2" type="ORF">FHR96_000956</name>
</gene>
<organism evidence="2 3">
    <name type="scientific">Halomonas organivorans</name>
    <dbReference type="NCBI Taxonomy" id="257772"/>
    <lineage>
        <taxon>Bacteria</taxon>
        <taxon>Pseudomonadati</taxon>
        <taxon>Pseudomonadota</taxon>
        <taxon>Gammaproteobacteria</taxon>
        <taxon>Oceanospirillales</taxon>
        <taxon>Halomonadaceae</taxon>
        <taxon>Halomonas</taxon>
    </lineage>
</organism>
<dbReference type="Proteomes" id="UP000525987">
    <property type="component" value="Unassembled WGS sequence"/>
</dbReference>